<protein>
    <recommendedName>
        <fullName evidence="5">Gram-positive cocci surface proteins LPxTG domain-containing protein</fullName>
    </recommendedName>
</protein>
<evidence type="ECO:0008006" key="5">
    <source>
        <dbReference type="Google" id="ProtNLM"/>
    </source>
</evidence>
<keyword evidence="4" id="KW-1185">Reference proteome</keyword>
<dbReference type="EMBL" id="NGKC01000006">
    <property type="protein sequence ID" value="RSU12090.1"/>
    <property type="molecule type" value="Genomic_DNA"/>
</dbReference>
<sequence length="230" mass="25818">MKQMLKFFLSGILIVFFCSTSPHVAAAANLPDGFLVGDDEGITISKDGGYFFHLEDLQPGDTITRKLIVKNTRDEDYHLTLTIEPKSKSGKIDLVEKMSMTILSNDRVIYSGNLSSDSSGKTVAKCEVPFGEIKNNSEKTYTIQLNVADDIAYWDYYSGKSEAIVDWRFDAKTVPSESKSSSTGGFLPKTNEQHSVMLTYLGMTLTFLTLIYIFVHTQKSRKRHIKEIDE</sequence>
<evidence type="ECO:0000313" key="4">
    <source>
        <dbReference type="Proteomes" id="UP000286773"/>
    </source>
</evidence>
<evidence type="ECO:0000313" key="3">
    <source>
        <dbReference type="EMBL" id="RSU12090.1"/>
    </source>
</evidence>
<dbReference type="NCBIfam" id="TIGR01167">
    <property type="entry name" value="LPXTG_anchor"/>
    <property type="match status" value="1"/>
</dbReference>
<comment type="caution">
    <text evidence="3">The sequence shown here is derived from an EMBL/GenBank/DDBJ whole genome shotgun (WGS) entry which is preliminary data.</text>
</comment>
<organism evidence="3 4">
    <name type="scientific">Vagococcus acidifermentans</name>
    <dbReference type="NCBI Taxonomy" id="564710"/>
    <lineage>
        <taxon>Bacteria</taxon>
        <taxon>Bacillati</taxon>
        <taxon>Bacillota</taxon>
        <taxon>Bacilli</taxon>
        <taxon>Lactobacillales</taxon>
        <taxon>Enterococcaceae</taxon>
        <taxon>Vagococcus</taxon>
    </lineage>
</organism>
<gene>
    <name evidence="3" type="ORF">CBF27_06600</name>
</gene>
<dbReference type="AlphaFoldDB" id="A0A430AVJ8"/>
<name>A0A430AVJ8_9ENTE</name>
<keyword evidence="2" id="KW-0732">Signal</keyword>
<dbReference type="RefSeq" id="WP_126813536.1">
    <property type="nucleotide sequence ID" value="NZ_NGKC01000006.1"/>
</dbReference>
<dbReference type="Proteomes" id="UP000286773">
    <property type="component" value="Unassembled WGS sequence"/>
</dbReference>
<proteinExistence type="predicted"/>
<keyword evidence="1" id="KW-1133">Transmembrane helix</keyword>
<feature type="chain" id="PRO_5019147860" description="Gram-positive cocci surface proteins LPxTG domain-containing protein" evidence="2">
    <location>
        <begin position="28"/>
        <end position="230"/>
    </location>
</feature>
<feature type="signal peptide" evidence="2">
    <location>
        <begin position="1"/>
        <end position="27"/>
    </location>
</feature>
<reference evidence="3 4" key="1">
    <citation type="submission" date="2017-05" db="EMBL/GenBank/DDBJ databases">
        <title>Vagococcus spp. assemblies.</title>
        <authorList>
            <person name="Gulvik C.A."/>
        </authorList>
    </citation>
    <scope>NUCLEOTIDE SEQUENCE [LARGE SCALE GENOMIC DNA]</scope>
    <source>
        <strain evidence="3 4">LMG 24798</strain>
    </source>
</reference>
<dbReference type="OrthoDB" id="2180068at2"/>
<accession>A0A430AVJ8</accession>
<evidence type="ECO:0000256" key="1">
    <source>
        <dbReference type="SAM" id="Phobius"/>
    </source>
</evidence>
<keyword evidence="1" id="KW-0472">Membrane</keyword>
<keyword evidence="1" id="KW-0812">Transmembrane</keyword>
<evidence type="ECO:0000256" key="2">
    <source>
        <dbReference type="SAM" id="SignalP"/>
    </source>
</evidence>
<feature type="transmembrane region" description="Helical" evidence="1">
    <location>
        <begin position="197"/>
        <end position="215"/>
    </location>
</feature>